<dbReference type="InterPro" id="IPR002815">
    <property type="entry name" value="Spo11/TopoVI_A"/>
</dbReference>
<dbReference type="Gene3D" id="3.40.1360.10">
    <property type="match status" value="1"/>
</dbReference>
<dbReference type="SUPFAM" id="SSF56726">
    <property type="entry name" value="DNA topoisomerase IV, alpha subunit"/>
    <property type="match status" value="1"/>
</dbReference>
<evidence type="ECO:0000313" key="2">
    <source>
        <dbReference type="EMBL" id="VFQ80367.1"/>
    </source>
</evidence>
<dbReference type="AlphaFoldDB" id="A0A484LVS0"/>
<sequence length="178" mass="20957">MVHESLKVPIFAFVDCNAFGIEIFKSYKFGSGLQLMSRNLVVPSIELIGLFYSDLVERGMEDDMTPLKKIDYNKTVSLLEEPLIPLEPHISKSLKSILENKRKADVELLSHKKGCFYWVNYLLEKLRFHLKEMKNKKCEVHTRKKICGAKKHTKKFSARKRRKSCFLFVMRKMFCYVR</sequence>
<dbReference type="Pfam" id="PF21180">
    <property type="entry name" value="TOP6A-Spo11_Toprim"/>
    <property type="match status" value="1"/>
</dbReference>
<protein>
    <recommendedName>
        <fullName evidence="1">Topoisomerase 6 subunit A/Spo11 TOPRIM domain-containing protein</fullName>
    </recommendedName>
</protein>
<evidence type="ECO:0000259" key="1">
    <source>
        <dbReference type="Pfam" id="PF21180"/>
    </source>
</evidence>
<dbReference type="EMBL" id="OOIL02002122">
    <property type="protein sequence ID" value="VFQ80367.1"/>
    <property type="molecule type" value="Genomic_DNA"/>
</dbReference>
<keyword evidence="3" id="KW-1185">Reference proteome</keyword>
<reference evidence="2 3" key="1">
    <citation type="submission" date="2018-04" db="EMBL/GenBank/DDBJ databases">
        <authorList>
            <person name="Vogel A."/>
        </authorList>
    </citation>
    <scope>NUCLEOTIDE SEQUENCE [LARGE SCALE GENOMIC DNA]</scope>
</reference>
<proteinExistence type="predicted"/>
<accession>A0A484LVS0</accession>
<organism evidence="2 3">
    <name type="scientific">Cuscuta campestris</name>
    <dbReference type="NCBI Taxonomy" id="132261"/>
    <lineage>
        <taxon>Eukaryota</taxon>
        <taxon>Viridiplantae</taxon>
        <taxon>Streptophyta</taxon>
        <taxon>Embryophyta</taxon>
        <taxon>Tracheophyta</taxon>
        <taxon>Spermatophyta</taxon>
        <taxon>Magnoliopsida</taxon>
        <taxon>eudicotyledons</taxon>
        <taxon>Gunneridae</taxon>
        <taxon>Pentapetalae</taxon>
        <taxon>asterids</taxon>
        <taxon>lamiids</taxon>
        <taxon>Solanales</taxon>
        <taxon>Convolvulaceae</taxon>
        <taxon>Cuscuteae</taxon>
        <taxon>Cuscuta</taxon>
        <taxon>Cuscuta subgen. Grammica</taxon>
        <taxon>Cuscuta sect. Cleistogrammica</taxon>
    </lineage>
</organism>
<dbReference type="GO" id="GO:0003918">
    <property type="term" value="F:DNA topoisomerase type II (double strand cut, ATP-hydrolyzing) activity"/>
    <property type="evidence" value="ECO:0007669"/>
    <property type="project" value="InterPro"/>
</dbReference>
<evidence type="ECO:0000313" key="3">
    <source>
        <dbReference type="Proteomes" id="UP000595140"/>
    </source>
</evidence>
<dbReference type="OrthoDB" id="5377392at2759"/>
<dbReference type="GO" id="GO:0005694">
    <property type="term" value="C:chromosome"/>
    <property type="evidence" value="ECO:0007669"/>
    <property type="project" value="InterPro"/>
</dbReference>
<dbReference type="PANTHER" id="PTHR10848">
    <property type="entry name" value="MEIOTIC RECOMBINATION PROTEIN SPO11"/>
    <property type="match status" value="1"/>
</dbReference>
<dbReference type="PANTHER" id="PTHR10848:SF0">
    <property type="entry name" value="MEIOTIC RECOMBINATION PROTEIN SPO11"/>
    <property type="match status" value="1"/>
</dbReference>
<name>A0A484LVS0_9ASTE</name>
<dbReference type="Proteomes" id="UP000595140">
    <property type="component" value="Unassembled WGS sequence"/>
</dbReference>
<gene>
    <name evidence="2" type="ORF">CCAM_LOCUS22143</name>
</gene>
<dbReference type="InterPro" id="IPR034136">
    <property type="entry name" value="TOPRIM_Topo6A/Spo11"/>
</dbReference>
<dbReference type="InterPro" id="IPR036078">
    <property type="entry name" value="Spo11/TopoVI_A_sf"/>
</dbReference>
<feature type="domain" description="Topoisomerase 6 subunit A/Spo11 TOPRIM" evidence="1">
    <location>
        <begin position="2"/>
        <end position="126"/>
    </location>
</feature>
<dbReference type="GO" id="GO:0003677">
    <property type="term" value="F:DNA binding"/>
    <property type="evidence" value="ECO:0007669"/>
    <property type="project" value="InterPro"/>
</dbReference>